<name>A0A1B7MEQ0_9AGAM</name>
<keyword evidence="2" id="KW-1185">Reference proteome</keyword>
<dbReference type="AlphaFoldDB" id="A0A1B7MEQ0"/>
<sequence length="63" mass="7221">MEKSTFAAAKKAAHDMLDSCPVDVIHRFINHSYQFMSAYRLGLTGKAAEWAVRTQKRHRKVSQ</sequence>
<gene>
    <name evidence="1" type="ORF">K503DRAFT_815343</name>
</gene>
<dbReference type="InParanoid" id="A0A1B7MEQ0"/>
<evidence type="ECO:0000313" key="2">
    <source>
        <dbReference type="Proteomes" id="UP000092154"/>
    </source>
</evidence>
<organism evidence="1 2">
    <name type="scientific">Rhizopogon vinicolor AM-OR11-026</name>
    <dbReference type="NCBI Taxonomy" id="1314800"/>
    <lineage>
        <taxon>Eukaryota</taxon>
        <taxon>Fungi</taxon>
        <taxon>Dikarya</taxon>
        <taxon>Basidiomycota</taxon>
        <taxon>Agaricomycotina</taxon>
        <taxon>Agaricomycetes</taxon>
        <taxon>Agaricomycetidae</taxon>
        <taxon>Boletales</taxon>
        <taxon>Suillineae</taxon>
        <taxon>Rhizopogonaceae</taxon>
        <taxon>Rhizopogon</taxon>
    </lineage>
</organism>
<protein>
    <submittedName>
        <fullName evidence="1">Uncharacterized protein</fullName>
    </submittedName>
</protein>
<accession>A0A1B7MEQ0</accession>
<reference evidence="1 2" key="1">
    <citation type="submission" date="2016-06" db="EMBL/GenBank/DDBJ databases">
        <title>Comparative genomics of the ectomycorrhizal sister species Rhizopogon vinicolor and Rhizopogon vesiculosus (Basidiomycota: Boletales) reveals a divergence of the mating type B locus.</title>
        <authorList>
            <consortium name="DOE Joint Genome Institute"/>
            <person name="Mujic A.B."/>
            <person name="Kuo A."/>
            <person name="Tritt A."/>
            <person name="Lipzen A."/>
            <person name="Chen C."/>
            <person name="Johnson J."/>
            <person name="Sharma A."/>
            <person name="Barry K."/>
            <person name="Grigoriev I.V."/>
            <person name="Spatafora J.W."/>
        </authorList>
    </citation>
    <scope>NUCLEOTIDE SEQUENCE [LARGE SCALE GENOMIC DNA]</scope>
    <source>
        <strain evidence="1 2">AM-OR11-026</strain>
    </source>
</reference>
<proteinExistence type="predicted"/>
<dbReference type="EMBL" id="KV449614">
    <property type="protein sequence ID" value="OAX31077.1"/>
    <property type="molecule type" value="Genomic_DNA"/>
</dbReference>
<dbReference type="Proteomes" id="UP000092154">
    <property type="component" value="Unassembled WGS sequence"/>
</dbReference>
<dbReference type="OrthoDB" id="10044727at2759"/>
<evidence type="ECO:0000313" key="1">
    <source>
        <dbReference type="EMBL" id="OAX31077.1"/>
    </source>
</evidence>